<reference evidence="1" key="1">
    <citation type="submission" date="2020-10" db="EMBL/GenBank/DDBJ databases">
        <authorList>
            <person name="Castelo-Branco R."/>
            <person name="Eusebio N."/>
            <person name="Adriana R."/>
            <person name="Vieira A."/>
            <person name="Brugerolle De Fraissinette N."/>
            <person name="Rezende De Castro R."/>
            <person name="Schneider M.P."/>
            <person name="Vasconcelos V."/>
            <person name="Leao P.N."/>
        </authorList>
    </citation>
    <scope>NUCLEOTIDE SEQUENCE</scope>
    <source>
        <strain evidence="1">LEGE 12446</strain>
    </source>
</reference>
<proteinExistence type="predicted"/>
<name>A0A8J7DHA1_DESMC</name>
<dbReference type="InterPro" id="IPR055876">
    <property type="entry name" value="DUF7453"/>
</dbReference>
<dbReference type="RefSeq" id="WP_193918610.1">
    <property type="nucleotide sequence ID" value="NZ_JADEXS020000001.1"/>
</dbReference>
<dbReference type="Pfam" id="PF24251">
    <property type="entry name" value="DUF7453"/>
    <property type="match status" value="3"/>
</dbReference>
<comment type="caution">
    <text evidence="1">The sequence shown here is derived from an EMBL/GenBank/DDBJ whole genome shotgun (WGS) entry which is preliminary data.</text>
</comment>
<dbReference type="InterPro" id="IPR026374">
    <property type="entry name" value="Cyano_PEP"/>
</dbReference>
<dbReference type="NCBIfam" id="TIGR04155">
    <property type="entry name" value="cyano_PEP"/>
    <property type="match status" value="1"/>
</dbReference>
<organism evidence="1 2">
    <name type="scientific">Desmonostoc muscorum LEGE 12446</name>
    <dbReference type="NCBI Taxonomy" id="1828758"/>
    <lineage>
        <taxon>Bacteria</taxon>
        <taxon>Bacillati</taxon>
        <taxon>Cyanobacteriota</taxon>
        <taxon>Cyanophyceae</taxon>
        <taxon>Nostocales</taxon>
        <taxon>Nostocaceae</taxon>
        <taxon>Desmonostoc</taxon>
    </lineage>
</organism>
<gene>
    <name evidence="1" type="ORF">IQ276_18370</name>
</gene>
<dbReference type="NCBIfam" id="TIGR05002">
    <property type="entry name" value="NxxGxxAF_repeat"/>
    <property type="match status" value="5"/>
</dbReference>
<protein>
    <submittedName>
        <fullName evidence="1">PEP-CTERM sorting domain-containing protein</fullName>
    </submittedName>
</protein>
<keyword evidence="2" id="KW-1185">Reference proteome</keyword>
<dbReference type="EMBL" id="JADEXS010000253">
    <property type="protein sequence ID" value="MBE9024314.1"/>
    <property type="molecule type" value="Genomic_DNA"/>
</dbReference>
<dbReference type="AlphaFoldDB" id="A0A8J7DHA1"/>
<dbReference type="Proteomes" id="UP000622533">
    <property type="component" value="Unassembled WGS sequence"/>
</dbReference>
<sequence>MKFLFRAKATTFTTIKISAAIVVGMILSSISVEKAYAADFKFIKIADTNDFGDFSVSASYPPAINDKGTVAFKVSNFSVSGSEVPFSGGIFTGSGGALTTIAPIGSFYFVNFPSINNSDTVAFYARTSSSGGDEILTSSGGTLTLIADTTTFSNLGFPTINDENTVAFRGERFPEFDGILTSSGGALTTIIDNTGSFISSGVPAINNSGTVAFTAGPDKVGGEGIFTVSDGTLNTIVDSSGPFQRFRNPGINDTGTVILSASLDAGGEGIFTVSDGILTPIVTSRGLFESFLDQPAINNEGAVAFVATLDAGGFGIFTGADPVADKVIAIGDSLFGSKITGLNFTFEGFNNRGEIAFAASFEDSTGGYFVAVPVASVPEPTNLLGLGTAMSLGVLFQGKLSKKPKNKGI</sequence>
<evidence type="ECO:0000313" key="1">
    <source>
        <dbReference type="EMBL" id="MBE9024314.1"/>
    </source>
</evidence>
<accession>A0A8J7DHA1</accession>
<evidence type="ECO:0000313" key="2">
    <source>
        <dbReference type="Proteomes" id="UP000622533"/>
    </source>
</evidence>